<dbReference type="Proteomes" id="UP000184509">
    <property type="component" value="Unassembled WGS sequence"/>
</dbReference>
<dbReference type="GO" id="GO:0003700">
    <property type="term" value="F:DNA-binding transcription factor activity"/>
    <property type="evidence" value="ECO:0007669"/>
    <property type="project" value="UniProtKB-UniRule"/>
</dbReference>
<evidence type="ECO:0000256" key="5">
    <source>
        <dbReference type="ARBA" id="ARBA00023125"/>
    </source>
</evidence>
<evidence type="ECO:0000256" key="2">
    <source>
        <dbReference type="ARBA" id="ARBA00022490"/>
    </source>
</evidence>
<evidence type="ECO:0000259" key="8">
    <source>
        <dbReference type="PROSITE" id="PS51740"/>
    </source>
</evidence>
<comment type="subunit">
    <text evidence="7">Forms oligomers.</text>
</comment>
<dbReference type="STRING" id="1297750.SAMN05444405_106138"/>
<dbReference type="GO" id="GO:0009295">
    <property type="term" value="C:nucleoid"/>
    <property type="evidence" value="ECO:0007669"/>
    <property type="project" value="UniProtKB-SubCell"/>
</dbReference>
<gene>
    <name evidence="7" type="primary">mraZ</name>
    <name evidence="9" type="ORF">SAMN05444405_106138</name>
</gene>
<dbReference type="EMBL" id="FQTV01000006">
    <property type="protein sequence ID" value="SHF24837.1"/>
    <property type="molecule type" value="Genomic_DNA"/>
</dbReference>
<dbReference type="PANTHER" id="PTHR34701">
    <property type="entry name" value="TRANSCRIPTIONAL REGULATOR MRAZ"/>
    <property type="match status" value="1"/>
</dbReference>
<dbReference type="HAMAP" id="MF_01008">
    <property type="entry name" value="MraZ"/>
    <property type="match status" value="1"/>
</dbReference>
<keyword evidence="4 7" id="KW-0805">Transcription regulation</keyword>
<feature type="domain" description="SpoVT-AbrB" evidence="8">
    <location>
        <begin position="103"/>
        <end position="146"/>
    </location>
</feature>
<dbReference type="InterPro" id="IPR007159">
    <property type="entry name" value="SpoVT-AbrB_dom"/>
</dbReference>
<dbReference type="PANTHER" id="PTHR34701:SF1">
    <property type="entry name" value="TRANSCRIPTIONAL REGULATOR MRAZ"/>
    <property type="match status" value="1"/>
</dbReference>
<dbReference type="CDD" id="cd16320">
    <property type="entry name" value="MraZ_N"/>
    <property type="match status" value="1"/>
</dbReference>
<dbReference type="PROSITE" id="PS51740">
    <property type="entry name" value="SPOVT_ABRB"/>
    <property type="match status" value="2"/>
</dbReference>
<dbReference type="InterPro" id="IPR003444">
    <property type="entry name" value="MraZ"/>
</dbReference>
<sequence length="179" mass="20867">MGNCGEMCNFTISNYIVHLMDRFLGNIEAKADVKGRLFIPALFRKQLQAAAEERLIMRKDTYQDCLVLYPESVWNEELNELRGRLNKWNPTHQQIFRQFVSDVEIITPDSNGRILIPKRYMQMAGITIDVRFIGVDNTIEIWAKAKADKPFMNPEEFSRELEKVMNNKVINELKPPTTE</sequence>
<dbReference type="InterPro" id="IPR037914">
    <property type="entry name" value="SpoVT-AbrB_sf"/>
</dbReference>
<organism evidence="9 10">
    <name type="scientific">Bacteroides luti</name>
    <dbReference type="NCBI Taxonomy" id="1297750"/>
    <lineage>
        <taxon>Bacteria</taxon>
        <taxon>Pseudomonadati</taxon>
        <taxon>Bacteroidota</taxon>
        <taxon>Bacteroidia</taxon>
        <taxon>Bacteroidales</taxon>
        <taxon>Bacteroidaceae</taxon>
        <taxon>Bacteroides</taxon>
    </lineage>
</organism>
<proteinExistence type="inferred from homology"/>
<dbReference type="GO" id="GO:0005737">
    <property type="term" value="C:cytoplasm"/>
    <property type="evidence" value="ECO:0007669"/>
    <property type="project" value="UniProtKB-UniRule"/>
</dbReference>
<accession>A0A1M5A419</accession>
<evidence type="ECO:0000256" key="4">
    <source>
        <dbReference type="ARBA" id="ARBA00023015"/>
    </source>
</evidence>
<reference evidence="9 10" key="1">
    <citation type="submission" date="2016-11" db="EMBL/GenBank/DDBJ databases">
        <authorList>
            <person name="Jaros S."/>
            <person name="Januszkiewicz K."/>
            <person name="Wedrychowicz H."/>
        </authorList>
    </citation>
    <scope>NUCLEOTIDE SEQUENCE [LARGE SCALE GENOMIC DNA]</scope>
    <source>
        <strain evidence="9 10">DSM 26991</strain>
    </source>
</reference>
<dbReference type="InterPro" id="IPR035642">
    <property type="entry name" value="MraZ_N"/>
</dbReference>
<dbReference type="Pfam" id="PF02381">
    <property type="entry name" value="MraZ"/>
    <property type="match status" value="2"/>
</dbReference>
<evidence type="ECO:0000256" key="3">
    <source>
        <dbReference type="ARBA" id="ARBA00022737"/>
    </source>
</evidence>
<evidence type="ECO:0000313" key="10">
    <source>
        <dbReference type="Proteomes" id="UP000184509"/>
    </source>
</evidence>
<dbReference type="AlphaFoldDB" id="A0A1M5A419"/>
<comment type="similarity">
    <text evidence="7">Belongs to the MraZ family.</text>
</comment>
<dbReference type="CDD" id="cd16321">
    <property type="entry name" value="MraZ_C"/>
    <property type="match status" value="1"/>
</dbReference>
<keyword evidence="3" id="KW-0677">Repeat</keyword>
<evidence type="ECO:0000256" key="1">
    <source>
        <dbReference type="ARBA" id="ARBA00013860"/>
    </source>
</evidence>
<feature type="domain" description="SpoVT-AbrB" evidence="8">
    <location>
        <begin position="26"/>
        <end position="73"/>
    </location>
</feature>
<dbReference type="GO" id="GO:2000143">
    <property type="term" value="P:negative regulation of DNA-templated transcription initiation"/>
    <property type="evidence" value="ECO:0007669"/>
    <property type="project" value="TreeGrafter"/>
</dbReference>
<dbReference type="Gene3D" id="3.40.1550.20">
    <property type="entry name" value="Transcriptional regulator MraZ domain"/>
    <property type="match status" value="1"/>
</dbReference>
<name>A0A1M5A419_9BACE</name>
<dbReference type="InterPro" id="IPR038619">
    <property type="entry name" value="MraZ_sf"/>
</dbReference>
<evidence type="ECO:0000256" key="6">
    <source>
        <dbReference type="ARBA" id="ARBA00023163"/>
    </source>
</evidence>
<evidence type="ECO:0000313" key="9">
    <source>
        <dbReference type="EMBL" id="SHF24837.1"/>
    </source>
</evidence>
<dbReference type="GO" id="GO:0000976">
    <property type="term" value="F:transcription cis-regulatory region binding"/>
    <property type="evidence" value="ECO:0007669"/>
    <property type="project" value="TreeGrafter"/>
</dbReference>
<evidence type="ECO:0000256" key="7">
    <source>
        <dbReference type="HAMAP-Rule" id="MF_01008"/>
    </source>
</evidence>
<keyword evidence="6 7" id="KW-0804">Transcription</keyword>
<keyword evidence="2 7" id="KW-0963">Cytoplasm</keyword>
<keyword evidence="5 7" id="KW-0238">DNA-binding</keyword>
<dbReference type="InterPro" id="IPR035644">
    <property type="entry name" value="MraZ_C"/>
</dbReference>
<dbReference type="InterPro" id="IPR020603">
    <property type="entry name" value="MraZ_dom"/>
</dbReference>
<dbReference type="NCBIfam" id="NF001483">
    <property type="entry name" value="PRK00326.3-5"/>
    <property type="match status" value="1"/>
</dbReference>
<dbReference type="SUPFAM" id="SSF89447">
    <property type="entry name" value="AbrB/MazE/MraZ-like"/>
    <property type="match status" value="1"/>
</dbReference>
<keyword evidence="10" id="KW-1185">Reference proteome</keyword>
<protein>
    <recommendedName>
        <fullName evidence="1 7">Transcriptional regulator MraZ</fullName>
    </recommendedName>
</protein>
<comment type="subcellular location">
    <subcellularLocation>
        <location evidence="7">Cytoplasm</location>
        <location evidence="7">Nucleoid</location>
    </subcellularLocation>
</comment>